<dbReference type="Pfam" id="PF04851">
    <property type="entry name" value="ResIII"/>
    <property type="match status" value="1"/>
</dbReference>
<evidence type="ECO:0000259" key="1">
    <source>
        <dbReference type="PROSITE" id="PS51194"/>
    </source>
</evidence>
<dbReference type="Pfam" id="PF19778">
    <property type="entry name" value="RE_endonuc"/>
    <property type="match status" value="1"/>
</dbReference>
<dbReference type="InterPro" id="IPR006935">
    <property type="entry name" value="Helicase/UvrB_N"/>
</dbReference>
<dbReference type="GO" id="GO:0003677">
    <property type="term" value="F:DNA binding"/>
    <property type="evidence" value="ECO:0007669"/>
    <property type="project" value="InterPro"/>
</dbReference>
<keyword evidence="3" id="KW-1185">Reference proteome</keyword>
<reference evidence="2" key="1">
    <citation type="submission" date="2016-01" db="EMBL/GenBank/DDBJ databases">
        <authorList>
            <person name="Mcilroy J.S."/>
            <person name="Karst M S."/>
            <person name="Albertsen M."/>
        </authorList>
    </citation>
    <scope>NUCLEOTIDE SEQUENCE</scope>
    <source>
        <strain evidence="2">Cfx-K</strain>
    </source>
</reference>
<dbReference type="PANTHER" id="PTHR47396:SF1">
    <property type="entry name" value="ATP-DEPENDENT HELICASE IRC3-RELATED"/>
    <property type="match status" value="1"/>
</dbReference>
<dbReference type="RefSeq" id="WP_095045572.1">
    <property type="nucleotide sequence ID" value="NZ_LN890656.1"/>
</dbReference>
<dbReference type="EMBL" id="LN890656">
    <property type="protein sequence ID" value="CUS06275.1"/>
    <property type="molecule type" value="Genomic_DNA"/>
</dbReference>
<dbReference type="InterPro" id="IPR045572">
    <property type="entry name" value="RE_endonuc_C"/>
</dbReference>
<dbReference type="PANTHER" id="PTHR47396">
    <property type="entry name" value="TYPE I RESTRICTION ENZYME ECOKI R PROTEIN"/>
    <property type="match status" value="1"/>
</dbReference>
<proteinExistence type="predicted"/>
<dbReference type="OrthoDB" id="9804145at2"/>
<dbReference type="InterPro" id="IPR001650">
    <property type="entry name" value="Helicase_C-like"/>
</dbReference>
<dbReference type="Gene3D" id="3.40.50.300">
    <property type="entry name" value="P-loop containing nucleotide triphosphate hydrolases"/>
    <property type="match status" value="2"/>
</dbReference>
<dbReference type="InterPro" id="IPR050742">
    <property type="entry name" value="Helicase_Restrict-Modif_Enz"/>
</dbReference>
<dbReference type="SUPFAM" id="SSF52540">
    <property type="entry name" value="P-loop containing nucleoside triphosphate hydrolases"/>
    <property type="match status" value="1"/>
</dbReference>
<dbReference type="AlphaFoldDB" id="A0A160TAA3"/>
<dbReference type="KEGG" id="pbf:CFX0092_B0741"/>
<evidence type="ECO:0000313" key="2">
    <source>
        <dbReference type="EMBL" id="CUS06275.1"/>
    </source>
</evidence>
<organism evidence="2 3">
    <name type="scientific">Candidatus Promineifilum breve</name>
    <dbReference type="NCBI Taxonomy" id="1806508"/>
    <lineage>
        <taxon>Bacteria</taxon>
        <taxon>Bacillati</taxon>
        <taxon>Chloroflexota</taxon>
        <taxon>Ardenticatenia</taxon>
        <taxon>Candidatus Promineifilales</taxon>
        <taxon>Candidatus Promineifilaceae</taxon>
        <taxon>Candidatus Promineifilum</taxon>
    </lineage>
</organism>
<evidence type="ECO:0000313" key="3">
    <source>
        <dbReference type="Proteomes" id="UP000215027"/>
    </source>
</evidence>
<dbReference type="GO" id="GO:0005829">
    <property type="term" value="C:cytosol"/>
    <property type="evidence" value="ECO:0007669"/>
    <property type="project" value="TreeGrafter"/>
</dbReference>
<dbReference type="GO" id="GO:0005524">
    <property type="term" value="F:ATP binding"/>
    <property type="evidence" value="ECO:0007669"/>
    <property type="project" value="InterPro"/>
</dbReference>
<protein>
    <recommendedName>
        <fullName evidence="1">Helicase C-terminal domain-containing protein</fullName>
    </recommendedName>
</protein>
<feature type="domain" description="Helicase C-terminal" evidence="1">
    <location>
        <begin position="389"/>
        <end position="561"/>
    </location>
</feature>
<dbReference type="GO" id="GO:0015668">
    <property type="term" value="F:type III site-specific deoxyribonuclease activity"/>
    <property type="evidence" value="ECO:0007669"/>
    <property type="project" value="InterPro"/>
</dbReference>
<dbReference type="PROSITE" id="PS51194">
    <property type="entry name" value="HELICASE_CTER"/>
    <property type="match status" value="1"/>
</dbReference>
<dbReference type="REBASE" id="154725">
    <property type="entry name" value="AspCfxKORF740P"/>
</dbReference>
<dbReference type="Proteomes" id="UP000215027">
    <property type="component" value="Chromosome II"/>
</dbReference>
<name>A0A160TAA3_9CHLR</name>
<gene>
    <name evidence="2" type="ORF">CFX0092_B0741</name>
</gene>
<dbReference type="InterPro" id="IPR027417">
    <property type="entry name" value="P-loop_NTPase"/>
</dbReference>
<sequence length="881" mass="99759">MPKTKKQNPAQASFLEPNLKTAPCVPAIREAVRPWAEGGYKGATATTRTLLNYWFKNDHRVNGQPFKYHHFQREAMETLIYLYEVARKRRFNDLIGEYAPVGLKDTLRLLQYDDFARYCLKMATGSGKTKVMALAVAWQYFNAVLEDPQVYAATSLIIAPNVIVFERLKEDFEGGKVFRTDPIIPKELEIYWDVDFYMRGDGERAGSTGAVYLTNIHQLYDRGEVNDDGEPDVMTQMLGRKPPAQMVTAEPFEPRLLARGGPLFVVNDEAHHTHDEGSEWLKTIRRLNDTLMTNDELRMTNEKDASDSSFVTRHSSFVIQLDMSATPRYSKGSLFTWTVFDYPLKQAILDNVVKRPLKGVASGLNETPSDIASVRYQVYLTAGVERWREYRDQLSPLHKKPVLFVMMNSTKDADDVADYLRTKYPAEFAGERLHVIHTNNVGDIAKREEDNARQIAADIDKPDSPVNCIVSVLMLREGWDVQSVTVVVGLRPYTAKANILPEQTIGRGLRLMFRGDAGPNPAFRERVDVIGNKAFIEFVEELEKEEEMAFETFELGKDKLVIETIFPDPDKAAMDITIPELSALLERKRSLAEEIAAIDVSRIVTPRLPKKRGDAAADAFHYDGYDIITLEKLVEREYSIPEVRTAGEVISYYAKRIASDVKLPSQFAALVPKVREFLANNAFGEPVDLDDPVMIKAISHPVAQHVTVKAFVALLREVVVEERTPELVSQGRQLSECPGYPWSREIGEATKTIFNKLAADNKFEKSFGLFLEKATDVERFSKLPRAFGFTITYTDSVANLRYYEPDFVAVTTDGVHHLIETKGQESIDVPHKDRAARLWCENATLLTGIGWQYIKVPQKEFESLRPDEFADLIALEPMALL</sequence>
<accession>A0A160TAA3</accession>